<dbReference type="AlphaFoldDB" id="A0A9J5ZS40"/>
<accession>A0A9J5ZS40</accession>
<comment type="caution">
    <text evidence="1">The sequence shown here is derived from an EMBL/GenBank/DDBJ whole genome shotgun (WGS) entry which is preliminary data.</text>
</comment>
<organism evidence="1 2">
    <name type="scientific">Solanum commersonii</name>
    <name type="common">Commerson's wild potato</name>
    <name type="synonym">Commerson's nightshade</name>
    <dbReference type="NCBI Taxonomy" id="4109"/>
    <lineage>
        <taxon>Eukaryota</taxon>
        <taxon>Viridiplantae</taxon>
        <taxon>Streptophyta</taxon>
        <taxon>Embryophyta</taxon>
        <taxon>Tracheophyta</taxon>
        <taxon>Spermatophyta</taxon>
        <taxon>Magnoliopsida</taxon>
        <taxon>eudicotyledons</taxon>
        <taxon>Gunneridae</taxon>
        <taxon>Pentapetalae</taxon>
        <taxon>asterids</taxon>
        <taxon>lamiids</taxon>
        <taxon>Solanales</taxon>
        <taxon>Solanaceae</taxon>
        <taxon>Solanoideae</taxon>
        <taxon>Solaneae</taxon>
        <taxon>Solanum</taxon>
    </lineage>
</organism>
<protein>
    <submittedName>
        <fullName evidence="1">Uncharacterized protein</fullName>
    </submittedName>
</protein>
<dbReference type="EMBL" id="JACXVP010000003">
    <property type="protein sequence ID" value="KAG5615030.1"/>
    <property type="molecule type" value="Genomic_DNA"/>
</dbReference>
<evidence type="ECO:0000313" key="1">
    <source>
        <dbReference type="EMBL" id="KAG5615030.1"/>
    </source>
</evidence>
<dbReference type="Proteomes" id="UP000824120">
    <property type="component" value="Chromosome 3"/>
</dbReference>
<gene>
    <name evidence="1" type="ORF">H5410_014854</name>
</gene>
<keyword evidence="2" id="KW-1185">Reference proteome</keyword>
<sequence>MLKDGPVARRGGTNMIGLIYFQLLNITETVRWKCMMFQNDAKPKAKLPRESPVKAETIYSSHAVIILTYRQDSGNGLEDQWLLPKPGNYI</sequence>
<proteinExistence type="predicted"/>
<name>A0A9J5ZS40_SOLCO</name>
<reference evidence="1 2" key="1">
    <citation type="submission" date="2020-09" db="EMBL/GenBank/DDBJ databases">
        <title>De no assembly of potato wild relative species, Solanum commersonii.</title>
        <authorList>
            <person name="Cho K."/>
        </authorList>
    </citation>
    <scope>NUCLEOTIDE SEQUENCE [LARGE SCALE GENOMIC DNA]</scope>
    <source>
        <strain evidence="1">LZ3.2</strain>
        <tissue evidence="1">Leaf</tissue>
    </source>
</reference>
<evidence type="ECO:0000313" key="2">
    <source>
        <dbReference type="Proteomes" id="UP000824120"/>
    </source>
</evidence>